<keyword evidence="1" id="KW-0812">Transmembrane</keyword>
<evidence type="ECO:0008006" key="4">
    <source>
        <dbReference type="Google" id="ProtNLM"/>
    </source>
</evidence>
<keyword evidence="1" id="KW-0472">Membrane</keyword>
<name>A0ABM9WSX6_VIBAE</name>
<evidence type="ECO:0000313" key="2">
    <source>
        <dbReference type="EMBL" id="EDN56484.1"/>
    </source>
</evidence>
<proteinExistence type="predicted"/>
<accession>A0ABM9WSX6</accession>
<feature type="transmembrane region" description="Helical" evidence="1">
    <location>
        <begin position="43"/>
        <end position="65"/>
    </location>
</feature>
<reference evidence="3" key="1">
    <citation type="submission" date="2006-10" db="EMBL/GenBank/DDBJ databases">
        <authorList>
            <person name="Heidelberg J."/>
            <person name="Sebastian Y."/>
        </authorList>
    </citation>
    <scope>NUCLEOTIDE SEQUENCE [LARGE SCALE GENOMIC DNA]</scope>
    <source>
        <strain evidence="3">EX25</strain>
    </source>
</reference>
<sequence length="313" mass="36249">MNPCTNNDRPKRTFNVTNCFNLIFVWHQNCKPSLLGPNTNKELVMFVLISTLLSIAILAGIYHLSSKREQQHARKYQLLTLLRDVVHLLRRHRAATHYSLQFQQNNEQELEVLHNDLTNKLHLLVETSRFENKPMYRVLQIKVGKLLEQWNDHSVARNQMEHGKLIRHCLFLMDEVTIAWLAVEQRDDLHNEYHMNWQNIMDSLETLTQLRISIQDLGEQGGNERFKNYASVMTRKLNQLAVIAPLSIVSPASTRSIQILNNYVTGSHVDLTEAELYGVTSELSLTIFNTYDHVLSDIVEALYLPLPKLSVAR</sequence>
<keyword evidence="3" id="KW-1185">Reference proteome</keyword>
<organism evidence="2 3">
    <name type="scientific">Vibrio antiquarius (strain Ex25)</name>
    <dbReference type="NCBI Taxonomy" id="150340"/>
    <lineage>
        <taxon>Bacteria</taxon>
        <taxon>Pseudomonadati</taxon>
        <taxon>Pseudomonadota</taxon>
        <taxon>Gammaproteobacteria</taxon>
        <taxon>Vibrionales</taxon>
        <taxon>Vibrionaceae</taxon>
        <taxon>Vibrio</taxon>
        <taxon>Vibrio diabolicus subgroup</taxon>
    </lineage>
</organism>
<evidence type="ECO:0000313" key="3">
    <source>
        <dbReference type="Proteomes" id="UP000242664"/>
    </source>
</evidence>
<keyword evidence="1" id="KW-1133">Transmembrane helix</keyword>
<dbReference type="EMBL" id="DS267835">
    <property type="protein sequence ID" value="EDN56484.1"/>
    <property type="molecule type" value="Genomic_DNA"/>
</dbReference>
<protein>
    <recommendedName>
        <fullName evidence="4">Nitrate/nitrite sensing protein domain-containing protein</fullName>
    </recommendedName>
</protein>
<dbReference type="Proteomes" id="UP000242664">
    <property type="component" value="Unassembled WGS sequence"/>
</dbReference>
<gene>
    <name evidence="2" type="ORF">VEx25_B0024</name>
</gene>
<evidence type="ECO:0000256" key="1">
    <source>
        <dbReference type="SAM" id="Phobius"/>
    </source>
</evidence>